<evidence type="ECO:0000313" key="7">
    <source>
        <dbReference type="EMBL" id="CCD28832.1"/>
    </source>
</evidence>
<keyword evidence="3" id="KW-0540">Nuclease</keyword>
<dbReference type="GO" id="GO:0004540">
    <property type="term" value="F:RNA nuclease activity"/>
    <property type="evidence" value="ECO:0007669"/>
    <property type="project" value="InterPro"/>
</dbReference>
<dbReference type="OrthoDB" id="4829434at2"/>
<keyword evidence="4" id="KW-0547">Nucleotide-binding</keyword>
<name>G2J7T7_9BURK</name>
<keyword evidence="8" id="KW-1185">Reference proteome</keyword>
<keyword evidence="5" id="KW-0378">Hydrolase</keyword>
<dbReference type="STRING" id="1070319.CAGGBEG34_180145"/>
<dbReference type="AlphaFoldDB" id="G2J7T7"/>
<dbReference type="EMBL" id="CAFB01000034">
    <property type="protein sequence ID" value="CCD28832.1"/>
    <property type="molecule type" value="Genomic_DNA"/>
</dbReference>
<dbReference type="Gene3D" id="1.20.120.580">
    <property type="entry name" value="bsu32300-like"/>
    <property type="match status" value="1"/>
</dbReference>
<dbReference type="eggNOG" id="COG2361">
    <property type="taxonomic scope" value="Bacteria"/>
</dbReference>
<keyword evidence="1" id="KW-0597">Phosphoprotein</keyword>
<proteinExistence type="inferred from homology"/>
<comment type="caution">
    <text evidence="7">The sequence shown here is derived from an EMBL/GenBank/DDBJ whole genome shotgun (WGS) entry which is preliminary data.</text>
</comment>
<gene>
    <name evidence="7" type="ORF">CAGGBEG34_180145</name>
</gene>
<reference evidence="7 8" key="1">
    <citation type="submission" date="2011-08" db="EMBL/GenBank/DDBJ databases">
        <title>The genome of the obligate endobacterium of an arbuscular mycorrhizal fungus reveals an interphylum network of nutritional interactions.</title>
        <authorList>
            <person name="Ghignone S."/>
            <person name="Salvioli A."/>
            <person name="Anca I."/>
            <person name="Lumini E."/>
            <person name="Ortu G."/>
            <person name="Petiti L."/>
            <person name="Cruveiller S."/>
            <person name="Bianciotto V."/>
            <person name="Piffanelli P."/>
            <person name="Lanfranco L."/>
            <person name="Bonfante P."/>
        </authorList>
    </citation>
    <scope>NUCLEOTIDE SEQUENCE [LARGE SCALE GENOMIC DNA]</scope>
    <source>
        <strain evidence="7 8">BEG34</strain>
    </source>
</reference>
<evidence type="ECO:0000256" key="1">
    <source>
        <dbReference type="ARBA" id="ARBA00022553"/>
    </source>
</evidence>
<dbReference type="Proteomes" id="UP000054051">
    <property type="component" value="Unassembled WGS sequence"/>
</dbReference>
<evidence type="ECO:0000256" key="6">
    <source>
        <dbReference type="ARBA" id="ARBA00024207"/>
    </source>
</evidence>
<evidence type="ECO:0000256" key="4">
    <source>
        <dbReference type="ARBA" id="ARBA00022741"/>
    </source>
</evidence>
<protein>
    <recommendedName>
        <fullName evidence="9">DUF86 domain-containing protein</fullName>
    </recommendedName>
</protein>
<evidence type="ECO:0000256" key="2">
    <source>
        <dbReference type="ARBA" id="ARBA00022649"/>
    </source>
</evidence>
<dbReference type="InterPro" id="IPR008201">
    <property type="entry name" value="HepT-like"/>
</dbReference>
<dbReference type="GO" id="GO:0110001">
    <property type="term" value="C:toxin-antitoxin complex"/>
    <property type="evidence" value="ECO:0007669"/>
    <property type="project" value="InterPro"/>
</dbReference>
<dbReference type="RefSeq" id="WP_006682103.1">
    <property type="nucleotide sequence ID" value="NZ_CAFB01000034.1"/>
</dbReference>
<evidence type="ECO:0008006" key="9">
    <source>
        <dbReference type="Google" id="ProtNLM"/>
    </source>
</evidence>
<dbReference type="InterPro" id="IPR037038">
    <property type="entry name" value="HepT-like_sf"/>
</dbReference>
<dbReference type="PANTHER" id="PTHR34139">
    <property type="entry name" value="UPF0331 PROTEIN MJ0127"/>
    <property type="match status" value="1"/>
</dbReference>
<keyword evidence="2" id="KW-1277">Toxin-antitoxin system</keyword>
<sequence length="132" mass="15450">MSKETQRLPDYLRHILQAIHRIQKYTENITESVFLESEMVQDAVIRNFEIIGEASRNIQQTYPEFVAAHPDLPIIFAYGMRNALMHGYFEVDLQTVWDTVHNDLPKLQQQVQEIAQALTLEHQERSVPKPTF</sequence>
<dbReference type="GO" id="GO:0016787">
    <property type="term" value="F:hydrolase activity"/>
    <property type="evidence" value="ECO:0007669"/>
    <property type="project" value="UniProtKB-KW"/>
</dbReference>
<dbReference type="Pfam" id="PF01934">
    <property type="entry name" value="HepT-like"/>
    <property type="match status" value="1"/>
</dbReference>
<evidence type="ECO:0000256" key="3">
    <source>
        <dbReference type="ARBA" id="ARBA00022722"/>
    </source>
</evidence>
<dbReference type="GO" id="GO:0000166">
    <property type="term" value="F:nucleotide binding"/>
    <property type="evidence" value="ECO:0007669"/>
    <property type="project" value="UniProtKB-KW"/>
</dbReference>
<evidence type="ECO:0000256" key="5">
    <source>
        <dbReference type="ARBA" id="ARBA00022801"/>
    </source>
</evidence>
<comment type="similarity">
    <text evidence="6">Belongs to the HepT RNase toxin family.</text>
</comment>
<dbReference type="InterPro" id="IPR051813">
    <property type="entry name" value="HepT_RNase_toxin"/>
</dbReference>
<accession>G2J7T7</accession>
<evidence type="ECO:0000313" key="8">
    <source>
        <dbReference type="Proteomes" id="UP000054051"/>
    </source>
</evidence>
<organism evidence="7 8">
    <name type="scientific">Candidatus Glomeribacter gigasporarum BEG34</name>
    <dbReference type="NCBI Taxonomy" id="1070319"/>
    <lineage>
        <taxon>Bacteria</taxon>
        <taxon>Pseudomonadati</taxon>
        <taxon>Pseudomonadota</taxon>
        <taxon>Betaproteobacteria</taxon>
        <taxon>Burkholderiales</taxon>
        <taxon>Burkholderiaceae</taxon>
        <taxon>Candidatus Glomeribacter</taxon>
    </lineage>
</organism>
<dbReference type="PANTHER" id="PTHR34139:SF1">
    <property type="entry name" value="RNASE MJ1380-RELATED"/>
    <property type="match status" value="1"/>
</dbReference>